<dbReference type="PANTHER" id="PTHR45138">
    <property type="entry name" value="REGULATORY COMPONENTS OF SENSORY TRANSDUCTION SYSTEM"/>
    <property type="match status" value="1"/>
</dbReference>
<dbReference type="RefSeq" id="WP_034775089.1">
    <property type="nucleotide sequence ID" value="NZ_JPER01000002.1"/>
</dbReference>
<dbReference type="InterPro" id="IPR000160">
    <property type="entry name" value="GGDEF_dom"/>
</dbReference>
<organism evidence="11 12">
    <name type="scientific">Pseudidiomarina salinarum</name>
    <dbReference type="NCBI Taxonomy" id="435908"/>
    <lineage>
        <taxon>Bacteria</taxon>
        <taxon>Pseudomonadati</taxon>
        <taxon>Pseudomonadota</taxon>
        <taxon>Gammaproteobacteria</taxon>
        <taxon>Alteromonadales</taxon>
        <taxon>Idiomarinaceae</taxon>
        <taxon>Pseudidiomarina</taxon>
    </lineage>
</organism>
<dbReference type="STRING" id="435908.IDSA_06020"/>
<feature type="transmembrane region" description="Helical" evidence="9">
    <location>
        <begin position="124"/>
        <end position="146"/>
    </location>
</feature>
<dbReference type="PROSITE" id="PS50887">
    <property type="entry name" value="GGDEF"/>
    <property type="match status" value="1"/>
</dbReference>
<dbReference type="GO" id="GO:0052621">
    <property type="term" value="F:diguanylate cyclase activity"/>
    <property type="evidence" value="ECO:0007669"/>
    <property type="project" value="UniProtKB-EC"/>
</dbReference>
<proteinExistence type="predicted"/>
<keyword evidence="7 9" id="KW-0472">Membrane</keyword>
<comment type="caution">
    <text evidence="11">The sequence shown here is derived from an EMBL/GenBank/DDBJ whole genome shotgun (WGS) entry which is preliminary data.</text>
</comment>
<evidence type="ECO:0000256" key="2">
    <source>
        <dbReference type="ARBA" id="ARBA00004651"/>
    </source>
</evidence>
<dbReference type="PANTHER" id="PTHR45138:SF24">
    <property type="entry name" value="DIGUANYLATE CYCLASE DGCC-RELATED"/>
    <property type="match status" value="1"/>
</dbReference>
<dbReference type="InterPro" id="IPR050469">
    <property type="entry name" value="Diguanylate_Cyclase"/>
</dbReference>
<feature type="transmembrane region" description="Helical" evidence="9">
    <location>
        <begin position="234"/>
        <end position="251"/>
    </location>
</feature>
<feature type="transmembrane region" description="Helical" evidence="9">
    <location>
        <begin position="158"/>
        <end position="176"/>
    </location>
</feature>
<sequence length="465" mass="52053">MNDVGLLYRYRLAWLIAGTIIYYLSAHLAMSTFSLGPDNIALVWLPSGIGLVMVKCYGWRALPFIFIASYGANLPGMDALGSVTSYFHTAISAGANTLESFVAYQLLRRYLPHDLKRFTDIIPFLLAVCLIPTAINASILTPNLIWGGYITVAEALPLWGMLILTNSLGILIVYPLSTAFNRIEPVDSGQLLRCLSLFIICLGMVWLAFSMFRGFIFLLFPALLFLAVQGRRETVYITLALTISFIVVLAAQHPGPFAMADAGSTRLLLLAYLYTITISVLGSELHQRDLMSETSAKKSWRYKANHDPLTGLGNRLLFMPLLENEMKRAERMERPFSLALIDIDNFKQINDQYGHMSGDSILQEFSQLLLNSLRDIDVAARMGGDEFAVLFPESPATEAENALKRLREKVEELDIRVKDTQITFTISVGLAEFSPDRFDSADSLLSQVDQLLYEAKRRGRDRIHL</sequence>
<evidence type="ECO:0000256" key="6">
    <source>
        <dbReference type="ARBA" id="ARBA00022989"/>
    </source>
</evidence>
<dbReference type="eggNOG" id="COG3706">
    <property type="taxonomic scope" value="Bacteria"/>
</dbReference>
<dbReference type="Pfam" id="PF05231">
    <property type="entry name" value="MASE1"/>
    <property type="match status" value="1"/>
</dbReference>
<name>A0A094JEN2_9GAMM</name>
<keyword evidence="12" id="KW-1185">Reference proteome</keyword>
<evidence type="ECO:0000256" key="3">
    <source>
        <dbReference type="ARBA" id="ARBA00012528"/>
    </source>
</evidence>
<comment type="cofactor">
    <cofactor evidence="1">
        <name>Mg(2+)</name>
        <dbReference type="ChEBI" id="CHEBI:18420"/>
    </cofactor>
</comment>
<dbReference type="InterPro" id="IPR007895">
    <property type="entry name" value="MASE1"/>
</dbReference>
<evidence type="ECO:0000313" key="11">
    <source>
        <dbReference type="EMBL" id="KFZ31036.1"/>
    </source>
</evidence>
<dbReference type="eggNOG" id="COG3447">
    <property type="taxonomic scope" value="Bacteria"/>
</dbReference>
<evidence type="ECO:0000256" key="5">
    <source>
        <dbReference type="ARBA" id="ARBA00022692"/>
    </source>
</evidence>
<gene>
    <name evidence="11" type="ORF">IDSA_06020</name>
</gene>
<keyword evidence="6 9" id="KW-1133">Transmembrane helix</keyword>
<comment type="subcellular location">
    <subcellularLocation>
        <location evidence="2">Cell membrane</location>
        <topology evidence="2">Multi-pass membrane protein</topology>
    </subcellularLocation>
</comment>
<feature type="transmembrane region" description="Helical" evidence="9">
    <location>
        <begin position="42"/>
        <end position="66"/>
    </location>
</feature>
<dbReference type="EC" id="2.7.7.65" evidence="3"/>
<dbReference type="NCBIfam" id="TIGR00254">
    <property type="entry name" value="GGDEF"/>
    <property type="match status" value="1"/>
</dbReference>
<dbReference type="Pfam" id="PF00990">
    <property type="entry name" value="GGDEF"/>
    <property type="match status" value="1"/>
</dbReference>
<dbReference type="EMBL" id="JPER01000002">
    <property type="protein sequence ID" value="KFZ31036.1"/>
    <property type="molecule type" value="Genomic_DNA"/>
</dbReference>
<evidence type="ECO:0000313" key="12">
    <source>
        <dbReference type="Proteomes" id="UP000054363"/>
    </source>
</evidence>
<dbReference type="GO" id="GO:0043709">
    <property type="term" value="P:cell adhesion involved in single-species biofilm formation"/>
    <property type="evidence" value="ECO:0007669"/>
    <property type="project" value="TreeGrafter"/>
</dbReference>
<dbReference type="FunFam" id="3.30.70.270:FF:000001">
    <property type="entry name" value="Diguanylate cyclase domain protein"/>
    <property type="match status" value="1"/>
</dbReference>
<dbReference type="Gene3D" id="3.30.70.270">
    <property type="match status" value="1"/>
</dbReference>
<feature type="transmembrane region" description="Helical" evidence="9">
    <location>
        <begin position="197"/>
        <end position="228"/>
    </location>
</feature>
<evidence type="ECO:0000256" key="7">
    <source>
        <dbReference type="ARBA" id="ARBA00023136"/>
    </source>
</evidence>
<evidence type="ECO:0000259" key="10">
    <source>
        <dbReference type="PROSITE" id="PS50887"/>
    </source>
</evidence>
<feature type="domain" description="GGDEF" evidence="10">
    <location>
        <begin position="334"/>
        <end position="465"/>
    </location>
</feature>
<dbReference type="GO" id="GO:1902201">
    <property type="term" value="P:negative regulation of bacterial-type flagellum-dependent cell motility"/>
    <property type="evidence" value="ECO:0007669"/>
    <property type="project" value="TreeGrafter"/>
</dbReference>
<dbReference type="GO" id="GO:0005886">
    <property type="term" value="C:plasma membrane"/>
    <property type="evidence" value="ECO:0007669"/>
    <property type="project" value="UniProtKB-SubCell"/>
</dbReference>
<protein>
    <recommendedName>
        <fullName evidence="3">diguanylate cyclase</fullName>
        <ecNumber evidence="3">2.7.7.65</ecNumber>
    </recommendedName>
</protein>
<dbReference type="InterPro" id="IPR029787">
    <property type="entry name" value="Nucleotide_cyclase"/>
</dbReference>
<evidence type="ECO:0000256" key="1">
    <source>
        <dbReference type="ARBA" id="ARBA00001946"/>
    </source>
</evidence>
<reference evidence="11 12" key="1">
    <citation type="submission" date="2014-06" db="EMBL/GenBank/DDBJ databases">
        <title>The draft genome sequence of Idiomarina salinarum ISL-52.</title>
        <authorList>
            <person name="Du J."/>
            <person name="Shao Z."/>
        </authorList>
    </citation>
    <scope>NUCLEOTIDE SEQUENCE [LARGE SCALE GENOMIC DNA]</scope>
    <source>
        <strain evidence="11 12">ISL-52</strain>
    </source>
</reference>
<keyword evidence="5 9" id="KW-0812">Transmembrane</keyword>
<keyword evidence="8" id="KW-0175">Coiled coil</keyword>
<evidence type="ECO:0000256" key="9">
    <source>
        <dbReference type="SAM" id="Phobius"/>
    </source>
</evidence>
<feature type="coiled-coil region" evidence="8">
    <location>
        <begin position="396"/>
        <end position="423"/>
    </location>
</feature>
<dbReference type="SMART" id="SM00267">
    <property type="entry name" value="GGDEF"/>
    <property type="match status" value="1"/>
</dbReference>
<dbReference type="InterPro" id="IPR043128">
    <property type="entry name" value="Rev_trsase/Diguanyl_cyclase"/>
</dbReference>
<dbReference type="Proteomes" id="UP000054363">
    <property type="component" value="Unassembled WGS sequence"/>
</dbReference>
<dbReference type="AlphaFoldDB" id="A0A094JEN2"/>
<accession>A0A094JEN2</accession>
<dbReference type="SUPFAM" id="SSF55073">
    <property type="entry name" value="Nucleotide cyclase"/>
    <property type="match status" value="1"/>
</dbReference>
<feature type="transmembrane region" description="Helical" evidence="9">
    <location>
        <begin position="263"/>
        <end position="282"/>
    </location>
</feature>
<evidence type="ECO:0000256" key="8">
    <source>
        <dbReference type="SAM" id="Coils"/>
    </source>
</evidence>
<evidence type="ECO:0000256" key="4">
    <source>
        <dbReference type="ARBA" id="ARBA00022475"/>
    </source>
</evidence>
<dbReference type="CDD" id="cd01949">
    <property type="entry name" value="GGDEF"/>
    <property type="match status" value="1"/>
</dbReference>
<dbReference type="OrthoDB" id="9812260at2"/>
<keyword evidence="4" id="KW-1003">Cell membrane</keyword>
<feature type="transmembrane region" description="Helical" evidence="9">
    <location>
        <begin position="12"/>
        <end position="30"/>
    </location>
</feature>